<feature type="region of interest" description="Disordered" evidence="1">
    <location>
        <begin position="1"/>
        <end position="32"/>
    </location>
</feature>
<evidence type="ECO:0000256" key="1">
    <source>
        <dbReference type="SAM" id="MobiDB-lite"/>
    </source>
</evidence>
<proteinExistence type="predicted"/>
<evidence type="ECO:0000313" key="3">
    <source>
        <dbReference type="WBParaSite" id="nRc.2.0.1.t42911-RA"/>
    </source>
</evidence>
<dbReference type="AlphaFoldDB" id="A0A915KVF1"/>
<sequence length="76" mass="8742">MKKYEKNENKRKRAKSESQKAAPLFSANKKSGTARYCAVSTGTGLILYCLGRRYGYLGHNFEAFYESKNEWNKPIL</sequence>
<accession>A0A915KVF1</accession>
<reference evidence="3" key="1">
    <citation type="submission" date="2022-11" db="UniProtKB">
        <authorList>
            <consortium name="WormBaseParasite"/>
        </authorList>
    </citation>
    <scope>IDENTIFICATION</scope>
</reference>
<name>A0A915KVF1_ROMCU</name>
<dbReference type="WBParaSite" id="nRc.2.0.1.t42911-RA">
    <property type="protein sequence ID" value="nRc.2.0.1.t42911-RA"/>
    <property type="gene ID" value="nRc.2.0.1.g42911"/>
</dbReference>
<evidence type="ECO:0000313" key="2">
    <source>
        <dbReference type="Proteomes" id="UP000887565"/>
    </source>
</evidence>
<protein>
    <submittedName>
        <fullName evidence="3">Uncharacterized protein</fullName>
    </submittedName>
</protein>
<keyword evidence="2" id="KW-1185">Reference proteome</keyword>
<dbReference type="Proteomes" id="UP000887565">
    <property type="component" value="Unplaced"/>
</dbReference>
<organism evidence="2 3">
    <name type="scientific">Romanomermis culicivorax</name>
    <name type="common">Nematode worm</name>
    <dbReference type="NCBI Taxonomy" id="13658"/>
    <lineage>
        <taxon>Eukaryota</taxon>
        <taxon>Metazoa</taxon>
        <taxon>Ecdysozoa</taxon>
        <taxon>Nematoda</taxon>
        <taxon>Enoplea</taxon>
        <taxon>Dorylaimia</taxon>
        <taxon>Mermithida</taxon>
        <taxon>Mermithoidea</taxon>
        <taxon>Mermithidae</taxon>
        <taxon>Romanomermis</taxon>
    </lineage>
</organism>